<dbReference type="PROSITE" id="PS50975">
    <property type="entry name" value="ATP_GRASP"/>
    <property type="match status" value="1"/>
</dbReference>
<reference evidence="8 9" key="1">
    <citation type="submission" date="2017-08" db="EMBL/GenBank/DDBJ databases">
        <title>Virgibacillus indicus sp. nov. and Virgibacillus profoundi sp. nov, two moderately halophilic bacteria isolated from marine sediment by using the Microfluidic Streak Plate.</title>
        <authorList>
            <person name="Xu B."/>
            <person name="Hu B."/>
            <person name="Wang J."/>
            <person name="Zhu Y."/>
            <person name="Huang L."/>
            <person name="Du W."/>
            <person name="Huang Y."/>
        </authorList>
    </citation>
    <scope>NUCLEOTIDE SEQUENCE [LARGE SCALE GENOMIC DNA]</scope>
    <source>
        <strain evidence="8 9">IO3-P3-H5</strain>
    </source>
</reference>
<evidence type="ECO:0000256" key="6">
    <source>
        <dbReference type="RuleBase" id="RU361200"/>
    </source>
</evidence>
<dbReference type="Gene3D" id="3.30.1490.20">
    <property type="entry name" value="ATP-grasp fold, A domain"/>
    <property type="match status" value="1"/>
</dbReference>
<evidence type="ECO:0000256" key="4">
    <source>
        <dbReference type="ARBA" id="ARBA00022840"/>
    </source>
</evidence>
<dbReference type="HAMAP" id="MF_01928">
    <property type="entry name" value="PurK"/>
    <property type="match status" value="1"/>
</dbReference>
<keyword evidence="4 5" id="KW-0067">ATP-binding</keyword>
<sequence length="376" mass="42094">MQKNNTILPDQTIGIIGGGQLGRMMAIAARYMGYKVAVLDPTPNCPTAQVADKQITAAYDDRHAIKELTEISDVITYEFENVDLTAATYIEQAGKLPQGALALEITQNREKEKQLMKDANLPIPSFEIVRNAEECKEALKNFSYPTVIKTCRGGYDGKGQIKLNSEADIGQAMDFAEKNKHCIIEEWVTFDREISVIFTRAQSGEITFFPLAENDHKDHILYKTKIPANITETVQDKAIEAAEKLAEEMNIVGTFAIEMFVHGEEIYLNEMAPRPHNSGHYTIEACSVSQFAQHIRAICGLPLREIELLQPAIMINILGEDLKAVLKAMAQTKDAFVHLYGKDEPKEKRKMGHVTFIAESQEEISQQISKFEEAGR</sequence>
<evidence type="ECO:0000256" key="1">
    <source>
        <dbReference type="ARBA" id="ARBA00022598"/>
    </source>
</evidence>
<dbReference type="GO" id="GO:0034028">
    <property type="term" value="F:5-(carboxyamino)imidazole ribonucleotide synthase activity"/>
    <property type="evidence" value="ECO:0007669"/>
    <property type="project" value="UniProtKB-UniRule"/>
</dbReference>
<feature type="binding site" evidence="5">
    <location>
        <position position="216"/>
    </location>
    <ligand>
        <name>ATP</name>
        <dbReference type="ChEBI" id="CHEBI:30616"/>
    </ligand>
</feature>
<dbReference type="InterPro" id="IPR011054">
    <property type="entry name" value="Rudment_hybrid_motif"/>
</dbReference>
<comment type="caution">
    <text evidence="8">The sequence shown here is derived from an EMBL/GenBank/DDBJ whole genome shotgun (WGS) entry which is preliminary data.</text>
</comment>
<dbReference type="GO" id="GO:0005524">
    <property type="term" value="F:ATP binding"/>
    <property type="evidence" value="ECO:0007669"/>
    <property type="project" value="UniProtKB-UniRule"/>
</dbReference>
<comment type="function">
    <text evidence="6">Catalyzes the ATP-dependent conversion of 5-aminoimidazole ribonucleotide (AIR) and HCO(3)- to N5-carboxyaminoimidazole ribonucleotide (N5-CAIR).</text>
</comment>
<evidence type="ECO:0000259" key="7">
    <source>
        <dbReference type="PROSITE" id="PS50975"/>
    </source>
</evidence>
<dbReference type="OrthoDB" id="9804625at2"/>
<dbReference type="PANTHER" id="PTHR11609">
    <property type="entry name" value="PURINE BIOSYNTHESIS PROTEIN 6/7, PUR6/7"/>
    <property type="match status" value="1"/>
</dbReference>
<dbReference type="SUPFAM" id="SSF51246">
    <property type="entry name" value="Rudiment single hybrid motif"/>
    <property type="match status" value="1"/>
</dbReference>
<dbReference type="UniPathway" id="UPA00074">
    <property type="reaction ID" value="UER00942"/>
</dbReference>
<dbReference type="GO" id="GO:0004638">
    <property type="term" value="F:phosphoribosylaminoimidazole carboxylase activity"/>
    <property type="evidence" value="ECO:0007669"/>
    <property type="project" value="InterPro"/>
</dbReference>
<comment type="catalytic activity">
    <reaction evidence="5 6">
        <text>5-amino-1-(5-phospho-beta-D-ribosyl)imidazole + hydrogencarbonate + ATP = 5-carboxyamino-1-(5-phospho-D-ribosyl)imidazole + ADP + phosphate + 2 H(+)</text>
        <dbReference type="Rhea" id="RHEA:19317"/>
        <dbReference type="ChEBI" id="CHEBI:15378"/>
        <dbReference type="ChEBI" id="CHEBI:17544"/>
        <dbReference type="ChEBI" id="CHEBI:30616"/>
        <dbReference type="ChEBI" id="CHEBI:43474"/>
        <dbReference type="ChEBI" id="CHEBI:58730"/>
        <dbReference type="ChEBI" id="CHEBI:137981"/>
        <dbReference type="ChEBI" id="CHEBI:456216"/>
        <dbReference type="EC" id="6.3.4.18"/>
    </reaction>
</comment>
<feature type="binding site" evidence="5">
    <location>
        <begin position="154"/>
        <end position="160"/>
    </location>
    <ligand>
        <name>ATP</name>
        <dbReference type="ChEBI" id="CHEBI:30616"/>
    </ligand>
</feature>
<dbReference type="AlphaFoldDB" id="A0A2A2I9H2"/>
<dbReference type="FunFam" id="3.30.1490.20:FF:000015">
    <property type="entry name" value="N5-carboxyaminoimidazole ribonucleotide synthase"/>
    <property type="match status" value="1"/>
</dbReference>
<keyword evidence="2 5" id="KW-0547">Nucleotide-binding</keyword>
<feature type="domain" description="ATP-grasp" evidence="7">
    <location>
        <begin position="113"/>
        <end position="299"/>
    </location>
</feature>
<comment type="similarity">
    <text evidence="5 6">Belongs to the PurK/PurT family.</text>
</comment>
<dbReference type="Pfam" id="PF02222">
    <property type="entry name" value="ATP-grasp"/>
    <property type="match status" value="1"/>
</dbReference>
<dbReference type="Gene3D" id="3.40.50.20">
    <property type="match status" value="1"/>
</dbReference>
<evidence type="ECO:0000313" key="8">
    <source>
        <dbReference type="EMBL" id="PAV28018.1"/>
    </source>
</evidence>
<dbReference type="EMBL" id="NPOA01000016">
    <property type="protein sequence ID" value="PAV28018.1"/>
    <property type="molecule type" value="Genomic_DNA"/>
</dbReference>
<dbReference type="InterPro" id="IPR003135">
    <property type="entry name" value="ATP-grasp_carboxylate-amine"/>
</dbReference>
<dbReference type="Proteomes" id="UP000218887">
    <property type="component" value="Unassembled WGS sequence"/>
</dbReference>
<dbReference type="InterPro" id="IPR013815">
    <property type="entry name" value="ATP_grasp_subdomain_1"/>
</dbReference>
<feature type="binding site" evidence="5">
    <location>
        <begin position="269"/>
        <end position="270"/>
    </location>
    <ligand>
        <name>ATP</name>
        <dbReference type="ChEBI" id="CHEBI:30616"/>
    </ligand>
</feature>
<accession>A0A2A2I9H2</accession>
<dbReference type="SUPFAM" id="SSF52440">
    <property type="entry name" value="PreATP-grasp domain"/>
    <property type="match status" value="1"/>
</dbReference>
<keyword evidence="3 5" id="KW-0658">Purine biosynthesis</keyword>
<dbReference type="InterPro" id="IPR040686">
    <property type="entry name" value="PurK_C"/>
</dbReference>
<gene>
    <name evidence="5 6" type="primary">purK</name>
    <name evidence="8" type="ORF">CIL05_19360</name>
</gene>
<dbReference type="NCBIfam" id="NF004676">
    <property type="entry name" value="PRK06019.1-2"/>
    <property type="match status" value="1"/>
</dbReference>
<dbReference type="NCBIfam" id="TIGR01161">
    <property type="entry name" value="purK"/>
    <property type="match status" value="1"/>
</dbReference>
<feature type="binding site" evidence="5">
    <location>
        <position position="193"/>
    </location>
    <ligand>
        <name>ATP</name>
        <dbReference type="ChEBI" id="CHEBI:30616"/>
    </ligand>
</feature>
<comment type="pathway">
    <text evidence="5 6">Purine metabolism; IMP biosynthesis via de novo pathway; 5-amino-1-(5-phospho-D-ribosyl)imidazole-4-carboxylate from 5-amino-1-(5-phospho-D-ribosyl)imidazole (N5-CAIR route): step 1/2.</text>
</comment>
<feature type="binding site" evidence="5">
    <location>
        <begin position="185"/>
        <end position="188"/>
    </location>
    <ligand>
        <name>ATP</name>
        <dbReference type="ChEBI" id="CHEBI:30616"/>
    </ligand>
</feature>
<evidence type="ECO:0000313" key="9">
    <source>
        <dbReference type="Proteomes" id="UP000218887"/>
    </source>
</evidence>
<dbReference type="Gene3D" id="3.30.470.20">
    <property type="entry name" value="ATP-grasp fold, B domain"/>
    <property type="match status" value="1"/>
</dbReference>
<evidence type="ECO:0000256" key="5">
    <source>
        <dbReference type="HAMAP-Rule" id="MF_01928"/>
    </source>
</evidence>
<dbReference type="InterPro" id="IPR016185">
    <property type="entry name" value="PreATP-grasp_dom_sf"/>
</dbReference>
<dbReference type="Pfam" id="PF17769">
    <property type="entry name" value="PurK_C"/>
    <property type="match status" value="1"/>
</dbReference>
<dbReference type="SUPFAM" id="SSF56059">
    <property type="entry name" value="Glutathione synthetase ATP-binding domain-like"/>
    <property type="match status" value="1"/>
</dbReference>
<dbReference type="InterPro" id="IPR054350">
    <property type="entry name" value="PurT/PurK_preATP-grasp"/>
</dbReference>
<name>A0A2A2I9H2_9BACI</name>
<dbReference type="EC" id="6.3.4.18" evidence="5 6"/>
<keyword evidence="9" id="KW-1185">Reference proteome</keyword>
<dbReference type="GO" id="GO:0046872">
    <property type="term" value="F:metal ion binding"/>
    <property type="evidence" value="ECO:0007669"/>
    <property type="project" value="InterPro"/>
</dbReference>
<evidence type="ECO:0000256" key="2">
    <source>
        <dbReference type="ARBA" id="ARBA00022741"/>
    </source>
</evidence>
<evidence type="ECO:0000256" key="3">
    <source>
        <dbReference type="ARBA" id="ARBA00022755"/>
    </source>
</evidence>
<dbReference type="PANTHER" id="PTHR11609:SF5">
    <property type="entry name" value="PHOSPHORIBOSYLAMINOIMIDAZOLE CARBOXYLASE"/>
    <property type="match status" value="1"/>
</dbReference>
<protein>
    <recommendedName>
        <fullName evidence="5 6">N5-carboxyaminoimidazole ribonucleotide synthase</fullName>
        <shortName evidence="5 6">N5-CAIR synthase</shortName>
        <ecNumber evidence="5 6">6.3.4.18</ecNumber>
    </recommendedName>
    <alternativeName>
        <fullName evidence="5 6">5-(carboxyamino)imidazole ribonucleotide synthetase</fullName>
    </alternativeName>
</protein>
<dbReference type="FunFam" id="3.30.470.20:FF:000029">
    <property type="entry name" value="N5-carboxyaminoimidazole ribonucleotide synthase"/>
    <property type="match status" value="1"/>
</dbReference>
<feature type="binding site" evidence="5">
    <location>
        <position position="109"/>
    </location>
    <ligand>
        <name>ATP</name>
        <dbReference type="ChEBI" id="CHEBI:30616"/>
    </ligand>
</feature>
<dbReference type="NCBIfam" id="NF004675">
    <property type="entry name" value="PRK06019.1-1"/>
    <property type="match status" value="1"/>
</dbReference>
<dbReference type="Pfam" id="PF22660">
    <property type="entry name" value="RS_preATP-grasp-like"/>
    <property type="match status" value="1"/>
</dbReference>
<proteinExistence type="inferred from homology"/>
<comment type="subunit">
    <text evidence="5 6">Homodimer.</text>
</comment>
<dbReference type="RefSeq" id="WP_095657181.1">
    <property type="nucleotide sequence ID" value="NZ_NPOA01000016.1"/>
</dbReference>
<dbReference type="InterPro" id="IPR011761">
    <property type="entry name" value="ATP-grasp"/>
</dbReference>
<dbReference type="GO" id="GO:0006189">
    <property type="term" value="P:'de novo' IMP biosynthetic process"/>
    <property type="evidence" value="ECO:0007669"/>
    <property type="project" value="UniProtKB-UniRule"/>
</dbReference>
<keyword evidence="1 5" id="KW-0436">Ligase</keyword>
<dbReference type="GO" id="GO:0005829">
    <property type="term" value="C:cytosol"/>
    <property type="evidence" value="ECO:0007669"/>
    <property type="project" value="TreeGrafter"/>
</dbReference>
<organism evidence="8 9">
    <name type="scientific">Virgibacillus profundi</name>
    <dbReference type="NCBI Taxonomy" id="2024555"/>
    <lineage>
        <taxon>Bacteria</taxon>
        <taxon>Bacillati</taxon>
        <taxon>Bacillota</taxon>
        <taxon>Bacilli</taxon>
        <taxon>Bacillales</taxon>
        <taxon>Bacillaceae</taxon>
        <taxon>Virgibacillus</taxon>
    </lineage>
</organism>
<dbReference type="FunFam" id="3.40.50.20:FF:000016">
    <property type="entry name" value="N5-carboxyaminoimidazole ribonucleotide synthase"/>
    <property type="match status" value="1"/>
</dbReference>
<dbReference type="InterPro" id="IPR005875">
    <property type="entry name" value="PurK"/>
</dbReference>
<comment type="function">
    <text evidence="5">Catalyzes the ATP-dependent conversion of 5-aminoimidazole ribonucleotide (AIR) and HCO(3)(-) to N5-carboxyaminoimidazole ribonucleotide (N5-CAIR).</text>
</comment>
<feature type="binding site" evidence="5">
    <location>
        <position position="149"/>
    </location>
    <ligand>
        <name>ATP</name>
        <dbReference type="ChEBI" id="CHEBI:30616"/>
    </ligand>
</feature>
<dbReference type="NCBIfam" id="NF004679">
    <property type="entry name" value="PRK06019.1-5"/>
    <property type="match status" value="1"/>
</dbReference>